<reference evidence="2 3" key="1">
    <citation type="submission" date="2018-04" db="EMBL/GenBank/DDBJ databases">
        <title>Novel Campyloabacter and Helicobacter Species and Strains.</title>
        <authorList>
            <person name="Mannion A.J."/>
            <person name="Shen Z."/>
            <person name="Fox J.G."/>
        </authorList>
    </citation>
    <scope>NUCLEOTIDE SEQUENCE [LARGE SCALE GENOMIC DNA]</scope>
    <source>
        <strain evidence="2 3">MIT 99-5101</strain>
    </source>
</reference>
<dbReference type="Proteomes" id="UP000256650">
    <property type="component" value="Unassembled WGS sequence"/>
</dbReference>
<proteinExistence type="predicted"/>
<dbReference type="OrthoDB" id="5323916at2"/>
<dbReference type="GeneID" id="82534737"/>
<evidence type="ECO:0000313" key="2">
    <source>
        <dbReference type="EMBL" id="RDU64299.1"/>
    </source>
</evidence>
<name>A0A3D8IGI3_9HELI</name>
<dbReference type="AlphaFoldDB" id="A0A3D8IGI3"/>
<organism evidence="2 3">
    <name type="scientific">Helicobacter ganmani</name>
    <dbReference type="NCBI Taxonomy" id="60246"/>
    <lineage>
        <taxon>Bacteria</taxon>
        <taxon>Pseudomonadati</taxon>
        <taxon>Campylobacterota</taxon>
        <taxon>Epsilonproteobacteria</taxon>
        <taxon>Campylobacterales</taxon>
        <taxon>Helicobacteraceae</taxon>
        <taxon>Helicobacter</taxon>
    </lineage>
</organism>
<feature type="signal peptide" evidence="1">
    <location>
        <begin position="1"/>
        <end position="22"/>
    </location>
</feature>
<feature type="chain" id="PRO_5017814573" evidence="1">
    <location>
        <begin position="23"/>
        <end position="153"/>
    </location>
</feature>
<sequence>MKTKKILGILAILGFLSTTTFAEDFLAKLTNGAISDTSEGVRLLSAEEERGVVGGVYTYERGQDKRISNYGATMRYTVYGQLNLTRDNLNEKDKMAVLRYERDTYNKGQFAGSSKAEKLGNAIGVTWGKVSGVYVESIYNYSKSVSWNNRYTY</sequence>
<gene>
    <name evidence="2" type="ORF">CQA43_00315</name>
</gene>
<dbReference type="EMBL" id="NXLS01000001">
    <property type="protein sequence ID" value="RDU64299.1"/>
    <property type="molecule type" value="Genomic_DNA"/>
</dbReference>
<accession>A0A3D8IGI3</accession>
<protein>
    <submittedName>
        <fullName evidence="2">Uncharacterized protein</fullName>
    </submittedName>
</protein>
<dbReference type="RefSeq" id="WP_115550633.1">
    <property type="nucleotide sequence ID" value="NZ_CAQNTT010000007.1"/>
</dbReference>
<comment type="caution">
    <text evidence="2">The sequence shown here is derived from an EMBL/GenBank/DDBJ whole genome shotgun (WGS) entry which is preliminary data.</text>
</comment>
<evidence type="ECO:0000256" key="1">
    <source>
        <dbReference type="SAM" id="SignalP"/>
    </source>
</evidence>
<keyword evidence="1" id="KW-0732">Signal</keyword>
<evidence type="ECO:0000313" key="3">
    <source>
        <dbReference type="Proteomes" id="UP000256650"/>
    </source>
</evidence>
<keyword evidence="3" id="KW-1185">Reference proteome</keyword>